<evidence type="ECO:0000313" key="2">
    <source>
        <dbReference type="Proteomes" id="UP000663879"/>
    </source>
</evidence>
<dbReference type="AlphaFoldDB" id="A0A813WKH6"/>
<comment type="caution">
    <text evidence="1">The sequence shown here is derived from an EMBL/GenBank/DDBJ whole genome shotgun (WGS) entry which is preliminary data.</text>
</comment>
<gene>
    <name evidence="1" type="ORF">OXX778_LOCUS9079</name>
</gene>
<organism evidence="1 2">
    <name type="scientific">Brachionus calyciflorus</name>
    <dbReference type="NCBI Taxonomy" id="104777"/>
    <lineage>
        <taxon>Eukaryota</taxon>
        <taxon>Metazoa</taxon>
        <taxon>Spiralia</taxon>
        <taxon>Gnathifera</taxon>
        <taxon>Rotifera</taxon>
        <taxon>Eurotatoria</taxon>
        <taxon>Monogononta</taxon>
        <taxon>Pseudotrocha</taxon>
        <taxon>Ploima</taxon>
        <taxon>Brachionidae</taxon>
        <taxon>Brachionus</taxon>
    </lineage>
</organism>
<name>A0A813WKH6_9BILA</name>
<dbReference type="Proteomes" id="UP000663879">
    <property type="component" value="Unassembled WGS sequence"/>
</dbReference>
<dbReference type="EMBL" id="CAJNOC010001311">
    <property type="protein sequence ID" value="CAF0853621.1"/>
    <property type="molecule type" value="Genomic_DNA"/>
</dbReference>
<keyword evidence="2" id="KW-1185">Reference proteome</keyword>
<accession>A0A813WKH6</accession>
<sequence>MFLILKKLNGLSLGLRNVRCLSQLNSSTISSETIISHNILSQNITNNTSLNKKIINYKCPSIKSFQLPINDFKITDIIKRHELTLPEINKKKEIFDPLLQFQIEKELPKNDNNLNKPMYCGGSLFSEVKWRSRKMNIKKRKKYQRKMFYVIQKRRQAKEKRYNNLMELYKSIHEKKSELFDPIKFVNRELEKAKFFGFKANPVYDEYRNILNDKVKTFDEKYFRKFEDLKKPLHIRLEEELNQENNKK</sequence>
<reference evidence="1" key="1">
    <citation type="submission" date="2021-02" db="EMBL/GenBank/DDBJ databases">
        <authorList>
            <person name="Nowell W R."/>
        </authorList>
    </citation>
    <scope>NUCLEOTIDE SEQUENCE</scope>
    <source>
        <strain evidence="1">Ploen Becks lab</strain>
    </source>
</reference>
<proteinExistence type="predicted"/>
<dbReference type="OrthoDB" id="10047162at2759"/>
<protein>
    <submittedName>
        <fullName evidence="1">Uncharacterized protein</fullName>
    </submittedName>
</protein>
<evidence type="ECO:0000313" key="1">
    <source>
        <dbReference type="EMBL" id="CAF0853621.1"/>
    </source>
</evidence>